<evidence type="ECO:0000313" key="3">
    <source>
        <dbReference type="EMBL" id="BBK22822.1"/>
    </source>
</evidence>
<gene>
    <name evidence="3" type="ORF">Aargi30884_17250</name>
</gene>
<feature type="coiled-coil region" evidence="1">
    <location>
        <begin position="38"/>
        <end position="65"/>
    </location>
</feature>
<protein>
    <submittedName>
        <fullName evidence="3">Uncharacterized protein</fullName>
    </submittedName>
</protein>
<dbReference type="InterPro" id="IPR046656">
    <property type="entry name" value="DUF6674"/>
</dbReference>
<accession>A0A6N4TL66</accession>
<reference evidence="4" key="1">
    <citation type="submission" date="2019-05" db="EMBL/GenBank/DDBJ databases">
        <title>Complete genome sequencing of Absiella argi strain JCM 30884.</title>
        <authorList>
            <person name="Sakamoto M."/>
            <person name="Murakami T."/>
            <person name="Mori H."/>
        </authorList>
    </citation>
    <scope>NUCLEOTIDE SEQUENCE [LARGE SCALE GENOMIC DNA]</scope>
    <source>
        <strain evidence="4">JCM 30884</strain>
    </source>
</reference>
<proteinExistence type="predicted"/>
<sequence length="255" mass="29626">MENKSLAEYENIKEFLELLDYHDMNNEKKQLEFIIDYVDSAEKHFNEVLQELKDVKNELHTIQNKTIKAAAIRTADNITVKVKSAKHTLLDLKQHIKNTIDKGLKEFKEKGKDALTSTMEKLNIKGMLQTMKNNFDHINQQADKEIDHLTKLGDEIHAVNHHFKNIGRAIMGKQISNTNPRNNDKGMISHIQNALFHVMDKMTVLSQKAQHGIEKIEKRETEVKERHSVKQSLHEIKKNRIPEKSSHKEVNQERG</sequence>
<organism evidence="3 4">
    <name type="scientific">Amedibacterium intestinale</name>
    <dbReference type="NCBI Taxonomy" id="2583452"/>
    <lineage>
        <taxon>Bacteria</taxon>
        <taxon>Bacillati</taxon>
        <taxon>Bacillota</taxon>
        <taxon>Erysipelotrichia</taxon>
        <taxon>Erysipelotrichales</taxon>
        <taxon>Erysipelotrichaceae</taxon>
        <taxon>Amedibacterium</taxon>
    </lineage>
</organism>
<evidence type="ECO:0000256" key="2">
    <source>
        <dbReference type="SAM" id="MobiDB-lite"/>
    </source>
</evidence>
<dbReference type="RefSeq" id="WP_163052063.1">
    <property type="nucleotide sequence ID" value="NZ_AP019695.1"/>
</dbReference>
<evidence type="ECO:0000313" key="4">
    <source>
        <dbReference type="Proteomes" id="UP000464754"/>
    </source>
</evidence>
<evidence type="ECO:0000256" key="1">
    <source>
        <dbReference type="SAM" id="Coils"/>
    </source>
</evidence>
<dbReference type="Pfam" id="PF20379">
    <property type="entry name" value="DUF6674"/>
    <property type="match status" value="1"/>
</dbReference>
<dbReference type="Proteomes" id="UP000464754">
    <property type="component" value="Chromosome"/>
</dbReference>
<keyword evidence="1" id="KW-0175">Coiled coil</keyword>
<dbReference type="AlphaFoldDB" id="A0A6N4TL66"/>
<dbReference type="EMBL" id="AP019695">
    <property type="protein sequence ID" value="BBK22822.1"/>
    <property type="molecule type" value="Genomic_DNA"/>
</dbReference>
<dbReference type="KEGG" id="aarg:Aargi30884_17250"/>
<keyword evidence="4" id="KW-1185">Reference proteome</keyword>
<feature type="region of interest" description="Disordered" evidence="2">
    <location>
        <begin position="217"/>
        <end position="255"/>
    </location>
</feature>
<name>A0A6N4TL66_9FIRM</name>